<dbReference type="InterPro" id="IPR023095">
    <property type="entry name" value="Ade_MeTrfase_dom_2"/>
</dbReference>
<dbReference type="SUPFAM" id="SSF53335">
    <property type="entry name" value="S-adenosyl-L-methionine-dependent methyltransferases"/>
    <property type="match status" value="1"/>
</dbReference>
<dbReference type="GO" id="GO:0043565">
    <property type="term" value="F:sequence-specific DNA binding"/>
    <property type="evidence" value="ECO:0007669"/>
    <property type="project" value="TreeGrafter"/>
</dbReference>
<dbReference type="GO" id="GO:0032259">
    <property type="term" value="P:methylation"/>
    <property type="evidence" value="ECO:0007669"/>
    <property type="project" value="UniProtKB-KW"/>
</dbReference>
<protein>
    <recommendedName>
        <fullName evidence="2">site-specific DNA-methyltransferase (adenine-specific)</fullName>
        <ecNumber evidence="2">2.1.1.72</ecNumber>
    </recommendedName>
</protein>
<organism evidence="7 8">
    <name type="scientific">Candidatus Brocadia fulgida</name>
    <dbReference type="NCBI Taxonomy" id="380242"/>
    <lineage>
        <taxon>Bacteria</taxon>
        <taxon>Pseudomonadati</taxon>
        <taxon>Planctomycetota</taxon>
        <taxon>Candidatus Brocadiia</taxon>
        <taxon>Candidatus Brocadiales</taxon>
        <taxon>Candidatus Brocadiaceae</taxon>
        <taxon>Candidatus Brocadia</taxon>
    </lineage>
</organism>
<dbReference type="AlphaFoldDB" id="A0A0M2UUU6"/>
<dbReference type="PRINTS" id="PR00505">
    <property type="entry name" value="D12N6MTFRASE"/>
</dbReference>
<name>A0A0M2UUU6_9BACT</name>
<dbReference type="GO" id="GO:0006298">
    <property type="term" value="P:mismatch repair"/>
    <property type="evidence" value="ECO:0007669"/>
    <property type="project" value="TreeGrafter"/>
</dbReference>
<keyword evidence="5" id="KW-0949">S-adenosyl-L-methionine</keyword>
<dbReference type="Gene3D" id="1.10.1020.10">
    <property type="entry name" value="Adenine-specific Methyltransferase, Domain 2"/>
    <property type="match status" value="1"/>
</dbReference>
<dbReference type="GO" id="GO:0009007">
    <property type="term" value="F:site-specific DNA-methyltransferase (adenine-specific) activity"/>
    <property type="evidence" value="ECO:0007669"/>
    <property type="project" value="UniProtKB-EC"/>
</dbReference>
<evidence type="ECO:0000256" key="1">
    <source>
        <dbReference type="ARBA" id="ARBA00006594"/>
    </source>
</evidence>
<evidence type="ECO:0000313" key="7">
    <source>
        <dbReference type="EMBL" id="KKO19813.1"/>
    </source>
</evidence>
<accession>A0A0M2UUU6</accession>
<dbReference type="EMBL" id="LAQJ01000151">
    <property type="protein sequence ID" value="KKO19813.1"/>
    <property type="molecule type" value="Genomic_DNA"/>
</dbReference>
<keyword evidence="8" id="KW-1185">Reference proteome</keyword>
<keyword evidence="4" id="KW-0808">Transferase</keyword>
<gene>
    <name evidence="7" type="ORF">BROFUL_01481</name>
</gene>
<dbReference type="EC" id="2.1.1.72" evidence="2"/>
<dbReference type="PANTHER" id="PTHR30481:SF4">
    <property type="entry name" value="SITE-SPECIFIC DNA-METHYLTRANSFERASE (ADENINE-SPECIFIC)"/>
    <property type="match status" value="1"/>
</dbReference>
<dbReference type="InterPro" id="IPR012263">
    <property type="entry name" value="M_m6A_EcoRV"/>
</dbReference>
<dbReference type="GO" id="GO:0009307">
    <property type="term" value="P:DNA restriction-modification system"/>
    <property type="evidence" value="ECO:0007669"/>
    <property type="project" value="InterPro"/>
</dbReference>
<dbReference type="PANTHER" id="PTHR30481">
    <property type="entry name" value="DNA ADENINE METHYLASE"/>
    <property type="match status" value="1"/>
</dbReference>
<comment type="caution">
    <text evidence="7">The sequence shown here is derived from an EMBL/GenBank/DDBJ whole genome shotgun (WGS) entry which is preliminary data.</text>
</comment>
<comment type="similarity">
    <text evidence="1">Belongs to the N(4)/N(6)-methyltransferase family.</text>
</comment>
<dbReference type="Gene3D" id="3.40.50.150">
    <property type="entry name" value="Vaccinia Virus protein VP39"/>
    <property type="match status" value="1"/>
</dbReference>
<evidence type="ECO:0000256" key="5">
    <source>
        <dbReference type="ARBA" id="ARBA00022691"/>
    </source>
</evidence>
<evidence type="ECO:0000256" key="3">
    <source>
        <dbReference type="ARBA" id="ARBA00022603"/>
    </source>
</evidence>
<evidence type="ECO:0000256" key="4">
    <source>
        <dbReference type="ARBA" id="ARBA00022679"/>
    </source>
</evidence>
<dbReference type="InterPro" id="IPR012327">
    <property type="entry name" value="MeTrfase_D12"/>
</dbReference>
<proteinExistence type="inferred from homology"/>
<keyword evidence="3 7" id="KW-0489">Methyltransferase</keyword>
<evidence type="ECO:0000256" key="6">
    <source>
        <dbReference type="ARBA" id="ARBA00047942"/>
    </source>
</evidence>
<evidence type="ECO:0000256" key="2">
    <source>
        <dbReference type="ARBA" id="ARBA00011900"/>
    </source>
</evidence>
<dbReference type="Pfam" id="PF02086">
    <property type="entry name" value="MethyltransfD12"/>
    <property type="match status" value="1"/>
</dbReference>
<dbReference type="InterPro" id="IPR029063">
    <property type="entry name" value="SAM-dependent_MTases_sf"/>
</dbReference>
<comment type="catalytic activity">
    <reaction evidence="6">
        <text>a 2'-deoxyadenosine in DNA + S-adenosyl-L-methionine = an N(6)-methyl-2'-deoxyadenosine in DNA + S-adenosyl-L-homocysteine + H(+)</text>
        <dbReference type="Rhea" id="RHEA:15197"/>
        <dbReference type="Rhea" id="RHEA-COMP:12418"/>
        <dbReference type="Rhea" id="RHEA-COMP:12419"/>
        <dbReference type="ChEBI" id="CHEBI:15378"/>
        <dbReference type="ChEBI" id="CHEBI:57856"/>
        <dbReference type="ChEBI" id="CHEBI:59789"/>
        <dbReference type="ChEBI" id="CHEBI:90615"/>
        <dbReference type="ChEBI" id="CHEBI:90616"/>
        <dbReference type="EC" id="2.1.1.72"/>
    </reaction>
</comment>
<evidence type="ECO:0000313" key="8">
    <source>
        <dbReference type="Proteomes" id="UP000034954"/>
    </source>
</evidence>
<sequence length="274" mass="31649">MLLRSVTSRIGSKGYLTCWLLQHVPHHVCYLEPFAGGAKLFFAKERSQIEILNDKDERLVNLYRVIQNNEKRQRLIKLLNETPYSRSVFNHFRKTETQDDVEKAGRYFFLSKASFAGDVLRGGFAVPSITGRNPVISFRNATGGLDDIAKRLRNVCIENLPYAECIKRYDSPGTLVYADPPYWNAEHYYGKDSFSQEDHYRLAELLHGVKGKIMVSHYANELYDNLYAGWNRYEYQSFKGSHKSTGESKPKTVEVLYCNFEPVVRSRNLFNGYA</sequence>
<dbReference type="PIRSF" id="PIRSF000398">
    <property type="entry name" value="M_m6A_EcoRV"/>
    <property type="match status" value="1"/>
</dbReference>
<dbReference type="Proteomes" id="UP000034954">
    <property type="component" value="Unassembled WGS sequence"/>
</dbReference>
<dbReference type="GO" id="GO:1904047">
    <property type="term" value="F:S-adenosyl-L-methionine binding"/>
    <property type="evidence" value="ECO:0007669"/>
    <property type="project" value="TreeGrafter"/>
</dbReference>
<reference evidence="7 8" key="1">
    <citation type="journal article" date="2013" name="BMC Microbiol.">
        <title>Identification of the type II cytochrome c maturation pathway in anammox bacteria by comparative genomics.</title>
        <authorList>
            <person name="Ferousi C."/>
            <person name="Speth D.R."/>
            <person name="Reimann J."/>
            <person name="Op den Camp H.J."/>
            <person name="Allen J.W."/>
            <person name="Keltjens J.T."/>
            <person name="Jetten M.S."/>
        </authorList>
    </citation>
    <scope>NUCLEOTIDE SEQUENCE [LARGE SCALE GENOMIC DNA]</scope>
    <source>
        <strain evidence="7">RU1</strain>
    </source>
</reference>